<dbReference type="HOGENOM" id="CLU_3140761_0_0_7"/>
<evidence type="ECO:0000313" key="3">
    <source>
        <dbReference type="Proteomes" id="UP000014803"/>
    </source>
</evidence>
<name>S4XJ60_SORCE</name>
<dbReference type="KEGG" id="scu:SCE1572_00970"/>
<organism evidence="2 3">
    <name type="scientific">Sorangium cellulosum So0157-2</name>
    <dbReference type="NCBI Taxonomy" id="1254432"/>
    <lineage>
        <taxon>Bacteria</taxon>
        <taxon>Pseudomonadati</taxon>
        <taxon>Myxococcota</taxon>
        <taxon>Polyangia</taxon>
        <taxon>Polyangiales</taxon>
        <taxon>Polyangiaceae</taxon>
        <taxon>Sorangium</taxon>
    </lineage>
</organism>
<evidence type="ECO:0000256" key="1">
    <source>
        <dbReference type="SAM" id="MobiDB-lite"/>
    </source>
</evidence>
<feature type="region of interest" description="Disordered" evidence="1">
    <location>
        <begin position="1"/>
        <end position="49"/>
    </location>
</feature>
<evidence type="ECO:0000313" key="2">
    <source>
        <dbReference type="EMBL" id="AGP33197.1"/>
    </source>
</evidence>
<proteinExistence type="predicted"/>
<protein>
    <submittedName>
        <fullName evidence="2">Uncharacterized protein</fullName>
    </submittedName>
</protein>
<reference evidence="2 3" key="1">
    <citation type="journal article" date="2013" name="Sci. Rep.">
        <title>Extraordinary expansion of a Sorangium cellulosum genome from an alkaline milieu.</title>
        <authorList>
            <person name="Han K."/>
            <person name="Li Z.F."/>
            <person name="Peng R."/>
            <person name="Zhu L.P."/>
            <person name="Zhou T."/>
            <person name="Wang L.G."/>
            <person name="Li S.G."/>
            <person name="Zhang X.B."/>
            <person name="Hu W."/>
            <person name="Wu Z.H."/>
            <person name="Qin N."/>
            <person name="Li Y.Z."/>
        </authorList>
    </citation>
    <scope>NUCLEOTIDE SEQUENCE [LARGE SCALE GENOMIC DNA]</scope>
    <source>
        <strain evidence="2 3">So0157-2</strain>
    </source>
</reference>
<accession>S4XJ60</accession>
<sequence>MSAGAGVSHEPRAGAGRLDEISRPDAGRARAARDQYSRQSPGASSAPKL</sequence>
<gene>
    <name evidence="2" type="ORF">SCE1572_00970</name>
</gene>
<feature type="compositionally biased region" description="Basic and acidic residues" evidence="1">
    <location>
        <begin position="9"/>
        <end position="36"/>
    </location>
</feature>
<dbReference type="Proteomes" id="UP000014803">
    <property type="component" value="Chromosome"/>
</dbReference>
<dbReference type="PATRIC" id="fig|1254432.3.peg.207"/>
<dbReference type="EMBL" id="CP003969">
    <property type="protein sequence ID" value="AGP33197.1"/>
    <property type="molecule type" value="Genomic_DNA"/>
</dbReference>
<dbReference type="AlphaFoldDB" id="S4XJ60"/>